<keyword evidence="4" id="KW-1185">Reference proteome</keyword>
<evidence type="ECO:0000259" key="2">
    <source>
        <dbReference type="PROSITE" id="PS51145"/>
    </source>
</evidence>
<dbReference type="GeneID" id="119735169"/>
<dbReference type="InterPro" id="IPR037936">
    <property type="entry name" value="UNC5A-D"/>
</dbReference>
<dbReference type="Gene3D" id="2.60.220.30">
    <property type="match status" value="1"/>
</dbReference>
<dbReference type="GO" id="GO:0016020">
    <property type="term" value="C:membrane"/>
    <property type="evidence" value="ECO:0007669"/>
    <property type="project" value="InterPro"/>
</dbReference>
<dbReference type="RefSeq" id="XP_038064802.1">
    <property type="nucleotide sequence ID" value="XM_038208874.1"/>
</dbReference>
<accession>A0A914AM36</accession>
<dbReference type="AlphaFoldDB" id="A0A914AM36"/>
<dbReference type="EnsemblMetazoa" id="XM_038208874.1">
    <property type="protein sequence ID" value="XP_038064802.1"/>
    <property type="gene ID" value="LOC119735169"/>
</dbReference>
<dbReference type="PROSITE" id="PS51145">
    <property type="entry name" value="ZU5"/>
    <property type="match status" value="1"/>
</dbReference>
<evidence type="ECO:0000313" key="4">
    <source>
        <dbReference type="Proteomes" id="UP000887568"/>
    </source>
</evidence>
<dbReference type="Proteomes" id="UP000887568">
    <property type="component" value="Unplaced"/>
</dbReference>
<dbReference type="PANTHER" id="PTHR12582">
    <property type="entry name" value="NETRIN RECEPTOR UNC5"/>
    <property type="match status" value="1"/>
</dbReference>
<reference evidence="3" key="1">
    <citation type="submission" date="2022-11" db="UniProtKB">
        <authorList>
            <consortium name="EnsemblMetazoa"/>
        </authorList>
    </citation>
    <scope>IDENTIFICATION</scope>
</reference>
<dbReference type="SMART" id="SM00218">
    <property type="entry name" value="ZU5"/>
    <property type="match status" value="1"/>
</dbReference>
<protein>
    <recommendedName>
        <fullName evidence="2">ZU5 domain-containing protein</fullName>
    </recommendedName>
</protein>
<proteinExistence type="predicted"/>
<feature type="domain" description="ZU5" evidence="2">
    <location>
        <begin position="19"/>
        <end position="149"/>
    </location>
</feature>
<evidence type="ECO:0000256" key="1">
    <source>
        <dbReference type="SAM" id="MobiDB-lite"/>
    </source>
</evidence>
<evidence type="ECO:0000313" key="3">
    <source>
        <dbReference type="EnsemblMetazoa" id="XP_038064802.1"/>
    </source>
</evidence>
<dbReference type="Pfam" id="PF00791">
    <property type="entry name" value="ZU5"/>
    <property type="match status" value="1"/>
</dbReference>
<dbReference type="GO" id="GO:0005042">
    <property type="term" value="F:netrin receptor activity"/>
    <property type="evidence" value="ECO:0007669"/>
    <property type="project" value="InterPro"/>
</dbReference>
<dbReference type="PANTHER" id="PTHR12582:SF47">
    <property type="entry name" value="NETRIN RECEPTOR UNC-5"/>
    <property type="match status" value="1"/>
</dbReference>
<sequence>MTAGFTEAELLQRTFKLPYIAIAYINERGGSLTLEKYKVHLYIPRDALAKGPPQMVYVFVDPSAPPVDGVNPPYVALSPMIQCGPTGREFLDSVVLSFPHHASNEWDLSTRMCHSNEGTPKIWQALDAETDGAMVLRRDNKMVLLLKHFNLFVADGIPCEASAKMMKTGAFGSLYDPSDARYAVRIHVWNNDPVAEKKVIAMENDLGSTPLDAYRDLQVFYNQGDVNATIDNIKTGWEMEEKTPKEQKILKTSVWQFPTNSVTFDLTRETNDGATASVSNQPDKSPPGCDSFVYQLKADSADSSWEGHKVRLSVRPKQGRSSPSAEIPERQEEESCQMCHQNPSSNAGICAACREELKGALTDNTGKETDGGLGGLSKETVKKFSRFLKYESGGRSNTMRLAEELFGQGTKLIATLRRGMANPAKQVLKLYFSFKREDHVPDQDAVVGLLEVFSSLDMEEAVRIVHAELNTQG</sequence>
<organism evidence="3 4">
    <name type="scientific">Patiria miniata</name>
    <name type="common">Bat star</name>
    <name type="synonym">Asterina miniata</name>
    <dbReference type="NCBI Taxonomy" id="46514"/>
    <lineage>
        <taxon>Eukaryota</taxon>
        <taxon>Metazoa</taxon>
        <taxon>Echinodermata</taxon>
        <taxon>Eleutherozoa</taxon>
        <taxon>Asterozoa</taxon>
        <taxon>Asteroidea</taxon>
        <taxon>Valvatacea</taxon>
        <taxon>Valvatida</taxon>
        <taxon>Asterinidae</taxon>
        <taxon>Patiria</taxon>
    </lineage>
</organism>
<dbReference type="OMA" id="ISCCHEE"/>
<dbReference type="InterPro" id="IPR000906">
    <property type="entry name" value="ZU5_dom"/>
</dbReference>
<name>A0A914AM36_PATMI</name>
<dbReference type="OrthoDB" id="418634at2759"/>
<feature type="region of interest" description="Disordered" evidence="1">
    <location>
        <begin position="305"/>
        <end position="329"/>
    </location>
</feature>